<dbReference type="EMBL" id="CP133621">
    <property type="protein sequence ID" value="WMV52069.1"/>
    <property type="molecule type" value="Genomic_DNA"/>
</dbReference>
<dbReference type="PANTHER" id="PTHR47592">
    <property type="entry name" value="PBF68 PROTEIN"/>
    <property type="match status" value="1"/>
</dbReference>
<accession>A0AAF0ZX07</accession>
<sequence>MTTSKELWNALEKKYRTEDACLKKFVVAKFLDYKMSYSKTVGSQDMVVNEAFQVAAMIEKLPPSWNDFKNYLKHKRKEMKLEDLVIRLKIEEDNKTAGKKSRGNLTIMGVNIVEEVLTPNFGPPQYKLIIELLKFPTI</sequence>
<gene>
    <name evidence="1" type="ORF">MTR67_045454</name>
</gene>
<evidence type="ECO:0008006" key="3">
    <source>
        <dbReference type="Google" id="ProtNLM"/>
    </source>
</evidence>
<protein>
    <recommendedName>
        <fullName evidence="3">Zinc finger, CCHC-type</fullName>
    </recommendedName>
</protein>
<organism evidence="1 2">
    <name type="scientific">Solanum verrucosum</name>
    <dbReference type="NCBI Taxonomy" id="315347"/>
    <lineage>
        <taxon>Eukaryota</taxon>
        <taxon>Viridiplantae</taxon>
        <taxon>Streptophyta</taxon>
        <taxon>Embryophyta</taxon>
        <taxon>Tracheophyta</taxon>
        <taxon>Spermatophyta</taxon>
        <taxon>Magnoliopsida</taxon>
        <taxon>eudicotyledons</taxon>
        <taxon>Gunneridae</taxon>
        <taxon>Pentapetalae</taxon>
        <taxon>asterids</taxon>
        <taxon>lamiids</taxon>
        <taxon>Solanales</taxon>
        <taxon>Solanaceae</taxon>
        <taxon>Solanoideae</taxon>
        <taxon>Solaneae</taxon>
        <taxon>Solanum</taxon>
    </lineage>
</organism>
<dbReference type="Proteomes" id="UP001234989">
    <property type="component" value="Chromosome 10"/>
</dbReference>
<evidence type="ECO:0000313" key="1">
    <source>
        <dbReference type="EMBL" id="WMV52069.1"/>
    </source>
</evidence>
<keyword evidence="2" id="KW-1185">Reference proteome</keyword>
<dbReference type="AlphaFoldDB" id="A0AAF0ZX07"/>
<reference evidence="1" key="1">
    <citation type="submission" date="2023-08" db="EMBL/GenBank/DDBJ databases">
        <title>A de novo genome assembly of Solanum verrucosum Schlechtendal, a Mexican diploid species geographically isolated from the other diploid A-genome species in potato relatives.</title>
        <authorList>
            <person name="Hosaka K."/>
        </authorList>
    </citation>
    <scope>NUCLEOTIDE SEQUENCE</scope>
    <source>
        <tissue evidence="1">Young leaves</tissue>
    </source>
</reference>
<evidence type="ECO:0000313" key="2">
    <source>
        <dbReference type="Proteomes" id="UP001234989"/>
    </source>
</evidence>
<proteinExistence type="predicted"/>
<dbReference type="PANTHER" id="PTHR47592:SF24">
    <property type="entry name" value="BNACNNG30200D PROTEIN"/>
    <property type="match status" value="1"/>
</dbReference>
<dbReference type="Pfam" id="PF14223">
    <property type="entry name" value="Retrotran_gag_2"/>
    <property type="match status" value="1"/>
</dbReference>
<name>A0AAF0ZX07_SOLVR</name>